<dbReference type="InterPro" id="IPR000014">
    <property type="entry name" value="PAS"/>
</dbReference>
<comment type="caution">
    <text evidence="5">The sequence shown here is derived from an EMBL/GenBank/DDBJ whole genome shotgun (WGS) entry which is preliminary data.</text>
</comment>
<dbReference type="GO" id="GO:0016020">
    <property type="term" value="C:membrane"/>
    <property type="evidence" value="ECO:0007669"/>
    <property type="project" value="InterPro"/>
</dbReference>
<dbReference type="InterPro" id="IPR004090">
    <property type="entry name" value="Chemotax_Me-accpt_rcpt"/>
</dbReference>
<dbReference type="Gene3D" id="3.30.450.20">
    <property type="entry name" value="PAS domain"/>
    <property type="match status" value="2"/>
</dbReference>
<dbReference type="PRINTS" id="PR00260">
    <property type="entry name" value="CHEMTRNSDUCR"/>
</dbReference>
<dbReference type="InterPro" id="IPR035965">
    <property type="entry name" value="PAS-like_dom_sf"/>
</dbReference>
<protein>
    <submittedName>
        <fullName evidence="5">Biofilm dispersion protein BdlA</fullName>
    </submittedName>
</protein>
<dbReference type="NCBIfam" id="TIGR00229">
    <property type="entry name" value="sensory_box"/>
    <property type="match status" value="2"/>
</dbReference>
<evidence type="ECO:0000259" key="2">
    <source>
        <dbReference type="PROSITE" id="PS50112"/>
    </source>
</evidence>
<dbReference type="Pfam" id="PF00015">
    <property type="entry name" value="MCPsignal"/>
    <property type="match status" value="1"/>
</dbReference>
<dbReference type="SMART" id="SM00086">
    <property type="entry name" value="PAC"/>
    <property type="match status" value="2"/>
</dbReference>
<dbReference type="PROSITE" id="PS50112">
    <property type="entry name" value="PAS"/>
    <property type="match status" value="2"/>
</dbReference>
<evidence type="ECO:0000313" key="5">
    <source>
        <dbReference type="EMBL" id="OIR07931.1"/>
    </source>
</evidence>
<feature type="domain" description="Methyl-accepting transducer" evidence="1">
    <location>
        <begin position="255"/>
        <end position="477"/>
    </location>
</feature>
<dbReference type="GO" id="GO:0007165">
    <property type="term" value="P:signal transduction"/>
    <property type="evidence" value="ECO:0007669"/>
    <property type="project" value="InterPro"/>
</dbReference>
<feature type="domain" description="PAC" evidence="3">
    <location>
        <begin position="83"/>
        <end position="135"/>
    </location>
</feature>
<dbReference type="GO" id="GO:0004888">
    <property type="term" value="F:transmembrane signaling receptor activity"/>
    <property type="evidence" value="ECO:0007669"/>
    <property type="project" value="InterPro"/>
</dbReference>
<dbReference type="PANTHER" id="PTHR24422">
    <property type="entry name" value="CHEMOTAXIS PROTEIN METHYLTRANSFERASE"/>
    <property type="match status" value="1"/>
</dbReference>
<feature type="domain" description="PAS" evidence="2">
    <location>
        <begin position="28"/>
        <end position="80"/>
    </location>
</feature>
<dbReference type="InterPro" id="IPR001610">
    <property type="entry name" value="PAC"/>
</dbReference>
<dbReference type="GO" id="GO:0006935">
    <property type="term" value="P:chemotaxis"/>
    <property type="evidence" value="ECO:0007669"/>
    <property type="project" value="InterPro"/>
</dbReference>
<feature type="domain" description="PAC" evidence="3">
    <location>
        <begin position="205"/>
        <end position="257"/>
    </location>
</feature>
<dbReference type="Gene3D" id="1.10.287.950">
    <property type="entry name" value="Methyl-accepting chemotaxis protein"/>
    <property type="match status" value="1"/>
</dbReference>
<name>A0A1J5SJ28_9ZZZZ</name>
<feature type="domain" description="T-SNARE coiled-coil homology" evidence="4">
    <location>
        <begin position="407"/>
        <end position="469"/>
    </location>
</feature>
<evidence type="ECO:0000259" key="3">
    <source>
        <dbReference type="PROSITE" id="PS50113"/>
    </source>
</evidence>
<reference evidence="5" key="1">
    <citation type="submission" date="2016-10" db="EMBL/GenBank/DDBJ databases">
        <title>Sequence of Gallionella enrichment culture.</title>
        <authorList>
            <person name="Poehlein A."/>
            <person name="Muehling M."/>
            <person name="Daniel R."/>
        </authorList>
    </citation>
    <scope>NUCLEOTIDE SEQUENCE</scope>
</reference>
<dbReference type="SMART" id="SM00091">
    <property type="entry name" value="PAS"/>
    <property type="match status" value="2"/>
</dbReference>
<dbReference type="PANTHER" id="PTHR24422:SF10">
    <property type="entry name" value="CHEMOTAXIS PROTEIN METHYLTRANSFERASE 2"/>
    <property type="match status" value="1"/>
</dbReference>
<proteinExistence type="predicted"/>
<dbReference type="PROSITE" id="PS50192">
    <property type="entry name" value="T_SNARE"/>
    <property type="match status" value="1"/>
</dbReference>
<accession>A0A1J5SJ28</accession>
<evidence type="ECO:0000259" key="1">
    <source>
        <dbReference type="PROSITE" id="PS50111"/>
    </source>
</evidence>
<organism evidence="5">
    <name type="scientific">mine drainage metagenome</name>
    <dbReference type="NCBI Taxonomy" id="410659"/>
    <lineage>
        <taxon>unclassified sequences</taxon>
        <taxon>metagenomes</taxon>
        <taxon>ecological metagenomes</taxon>
    </lineage>
</organism>
<gene>
    <name evidence="5" type="primary">bdlA_6</name>
    <name evidence="5" type="ORF">GALL_97940</name>
</gene>
<dbReference type="PROSITE" id="PS50111">
    <property type="entry name" value="CHEMOTAXIS_TRANSDUC_2"/>
    <property type="match status" value="1"/>
</dbReference>
<dbReference type="InterPro" id="IPR004089">
    <property type="entry name" value="MCPsignal_dom"/>
</dbReference>
<dbReference type="AlphaFoldDB" id="A0A1J5SJ28"/>
<dbReference type="Pfam" id="PF08447">
    <property type="entry name" value="PAS_3"/>
    <property type="match status" value="2"/>
</dbReference>
<sequence>MFWSSRNAIESMAILAALDKSQGRISFDPNGTILDANQNFLALMGYRLEEVQGKHHSLFLDPKDRDSQNYKDFWSALRRGEFQARQFKRIGKDGKEIWIEASYNPILDAGGRVVKVVKFASDVSAEKARLIDMEGRIAAIGKSQGVIEFTPEGAIVDANDNFLKVLGYRLDEIQGKHHSMLVPPEERDGPAYKAFWEALRRGEFQARQFKRIGKGGKEVWIEASYNPILDPDGRVVRVVKYATDVTPQITLLSDLKRLIDVNFAEIDSAMSQTARQADTANMAAGETSSNVQMVASSSEELAASIAEISQSMSKSQAATDSAADQVANAGGATERLAAAAQAMGGIVGLIQNIAGQINLLALNATIESARAGEAGKGFAVVANEVKHLANQAAQATEQISREIEAVQSISGEVVGALSTIRQSIENVREYVAATASAVEEQSAVTRDMSANMSNASQAVETISGNVAGIAAAVQQAEAAIAKTKDAAAVLAR</sequence>
<dbReference type="InterPro" id="IPR000727">
    <property type="entry name" value="T_SNARE_dom"/>
</dbReference>
<dbReference type="SMART" id="SM00283">
    <property type="entry name" value="MA"/>
    <property type="match status" value="1"/>
</dbReference>
<dbReference type="InterPro" id="IPR000700">
    <property type="entry name" value="PAS-assoc_C"/>
</dbReference>
<dbReference type="SUPFAM" id="SSF55785">
    <property type="entry name" value="PYP-like sensor domain (PAS domain)"/>
    <property type="match status" value="2"/>
</dbReference>
<dbReference type="InterPro" id="IPR013655">
    <property type="entry name" value="PAS_fold_3"/>
</dbReference>
<dbReference type="CDD" id="cd00130">
    <property type="entry name" value="PAS"/>
    <property type="match status" value="2"/>
</dbReference>
<dbReference type="InterPro" id="IPR050903">
    <property type="entry name" value="Bact_Chemotaxis_MeTrfase"/>
</dbReference>
<evidence type="ECO:0000259" key="4">
    <source>
        <dbReference type="PROSITE" id="PS50192"/>
    </source>
</evidence>
<feature type="domain" description="PAS" evidence="2">
    <location>
        <begin position="152"/>
        <end position="188"/>
    </location>
</feature>
<dbReference type="SUPFAM" id="SSF58104">
    <property type="entry name" value="Methyl-accepting chemotaxis protein (MCP) signaling domain"/>
    <property type="match status" value="1"/>
</dbReference>
<dbReference type="EMBL" id="MLJW01000034">
    <property type="protein sequence ID" value="OIR07931.1"/>
    <property type="molecule type" value="Genomic_DNA"/>
</dbReference>
<dbReference type="PROSITE" id="PS50113">
    <property type="entry name" value="PAC"/>
    <property type="match status" value="2"/>
</dbReference>